<dbReference type="Pfam" id="PF05721">
    <property type="entry name" value="PhyH"/>
    <property type="match status" value="1"/>
</dbReference>
<dbReference type="GO" id="GO:0016706">
    <property type="term" value="F:2-oxoglutarate-dependent dioxygenase activity"/>
    <property type="evidence" value="ECO:0007669"/>
    <property type="project" value="UniProtKB-ARBA"/>
</dbReference>
<dbReference type="SUPFAM" id="SSF51197">
    <property type="entry name" value="Clavaminate synthase-like"/>
    <property type="match status" value="1"/>
</dbReference>
<evidence type="ECO:0000313" key="2">
    <source>
        <dbReference type="Proteomes" id="UP000315252"/>
    </source>
</evidence>
<reference evidence="1 2" key="1">
    <citation type="submission" date="2019-06" db="EMBL/GenBank/DDBJ databases">
        <title>Whole genome sequence for Rhodospirillaceae sp. R148.</title>
        <authorList>
            <person name="Wang G."/>
        </authorList>
    </citation>
    <scope>NUCLEOTIDE SEQUENCE [LARGE SCALE GENOMIC DNA]</scope>
    <source>
        <strain evidence="1 2">R148</strain>
    </source>
</reference>
<dbReference type="GO" id="GO:0005506">
    <property type="term" value="F:iron ion binding"/>
    <property type="evidence" value="ECO:0007669"/>
    <property type="project" value="UniProtKB-ARBA"/>
</dbReference>
<organism evidence="1 2">
    <name type="scientific">Denitrobaculum tricleocarpae</name>
    <dbReference type="NCBI Taxonomy" id="2591009"/>
    <lineage>
        <taxon>Bacteria</taxon>
        <taxon>Pseudomonadati</taxon>
        <taxon>Pseudomonadota</taxon>
        <taxon>Alphaproteobacteria</taxon>
        <taxon>Rhodospirillales</taxon>
        <taxon>Rhodospirillaceae</taxon>
        <taxon>Denitrobaculum</taxon>
    </lineage>
</organism>
<dbReference type="PANTHER" id="PTHR20883:SF14">
    <property type="entry name" value="PHYTANOYL-COA DIOXYGENASE"/>
    <property type="match status" value="1"/>
</dbReference>
<keyword evidence="1" id="KW-0223">Dioxygenase</keyword>
<evidence type="ECO:0000313" key="1">
    <source>
        <dbReference type="EMBL" id="TQV71876.1"/>
    </source>
</evidence>
<dbReference type="InterPro" id="IPR008775">
    <property type="entry name" value="Phytyl_CoA_dOase-like"/>
</dbReference>
<protein>
    <submittedName>
        <fullName evidence="1">Phytanoyl-CoA dioxygenase family protein</fullName>
    </submittedName>
</protein>
<keyword evidence="1" id="KW-0560">Oxidoreductase</keyword>
<dbReference type="EMBL" id="VHSH01000013">
    <property type="protein sequence ID" value="TQV71876.1"/>
    <property type="molecule type" value="Genomic_DNA"/>
</dbReference>
<proteinExistence type="predicted"/>
<dbReference type="RefSeq" id="WP_142899423.1">
    <property type="nucleotide sequence ID" value="NZ_ML660064.1"/>
</dbReference>
<accession>A0A545T3T7</accession>
<dbReference type="PANTHER" id="PTHR20883">
    <property type="entry name" value="PHYTANOYL-COA DIOXYGENASE DOMAIN CONTAINING 1"/>
    <property type="match status" value="1"/>
</dbReference>
<sequence length="279" mass="31256">MTLACDSSDSALADLRNRFDEQGFVILPKLLAPEQLAALRADVAAVFSARADVSNHGRGRESLDETLQWLFENDFEGYLGAAKLCNHLISLHRLGTSDELVESLKMLGLEFPAICARPLMWFHSRRLAKTERYHRLPAHQEWSNMQGSLDGAVAWLPLVEVSPEMGRLQVIPGSHRDGLLPFAPDDEADYPLALSRDAVREEDFVEVEVPLGSVLFFSSFLVHRSGTNTTDRTRLTVNFRYNNALESSFVERSFINPFSYAAPEKLIHPDFPGPGRSKD</sequence>
<name>A0A545T3T7_9PROT</name>
<gene>
    <name evidence="1" type="ORF">FKG95_26210</name>
</gene>
<comment type="caution">
    <text evidence="1">The sequence shown here is derived from an EMBL/GenBank/DDBJ whole genome shotgun (WGS) entry which is preliminary data.</text>
</comment>
<dbReference type="OrthoDB" id="547161at2"/>
<keyword evidence="2" id="KW-1185">Reference proteome</keyword>
<dbReference type="Gene3D" id="2.60.120.620">
    <property type="entry name" value="q2cbj1_9rhob like domain"/>
    <property type="match status" value="1"/>
</dbReference>
<dbReference type="Proteomes" id="UP000315252">
    <property type="component" value="Unassembled WGS sequence"/>
</dbReference>
<dbReference type="AlphaFoldDB" id="A0A545T3T7"/>